<dbReference type="EMBL" id="CM018042">
    <property type="protein sequence ID" value="KAA8533385.1"/>
    <property type="molecule type" value="Genomic_DNA"/>
</dbReference>
<dbReference type="Proteomes" id="UP000325577">
    <property type="component" value="Linkage Group LG19"/>
</dbReference>
<protein>
    <recommendedName>
        <fullName evidence="3">DUSP domain-containing protein</fullName>
    </recommendedName>
</protein>
<evidence type="ECO:0000313" key="1">
    <source>
        <dbReference type="EMBL" id="KAA8533385.1"/>
    </source>
</evidence>
<sequence>MPEQAPGARRSLVPESLWLFFCETANSVKPDDPLDCSTFPSDSQPCAQCSMELTEVACLENNLRQFKLKQHQNHDKLASGKSIALNPLCRFYLLPSSWLSKWKNYITASGKNTSSEDPETLNSVIDLLKCEKGKL</sequence>
<dbReference type="AlphaFoldDB" id="A0A5J5AQH0"/>
<keyword evidence="2" id="KW-1185">Reference proteome</keyword>
<dbReference type="InterPro" id="IPR035927">
    <property type="entry name" value="DUSP-like_sf"/>
</dbReference>
<dbReference type="OrthoDB" id="289038at2759"/>
<dbReference type="Gene3D" id="3.30.2230.10">
    <property type="entry name" value="DUSP-like"/>
    <property type="match status" value="1"/>
</dbReference>
<accession>A0A5J5AQH0</accession>
<gene>
    <name evidence="1" type="ORF">F0562_033082</name>
</gene>
<evidence type="ECO:0000313" key="2">
    <source>
        <dbReference type="Proteomes" id="UP000325577"/>
    </source>
</evidence>
<reference evidence="1 2" key="1">
    <citation type="submission" date="2019-09" db="EMBL/GenBank/DDBJ databases">
        <title>A chromosome-level genome assembly of the Chinese tupelo Nyssa sinensis.</title>
        <authorList>
            <person name="Yang X."/>
            <person name="Kang M."/>
            <person name="Yang Y."/>
            <person name="Xiong H."/>
            <person name="Wang M."/>
            <person name="Zhang Z."/>
            <person name="Wang Z."/>
            <person name="Wu H."/>
            <person name="Ma T."/>
            <person name="Liu J."/>
            <person name="Xi Z."/>
        </authorList>
    </citation>
    <scope>NUCLEOTIDE SEQUENCE [LARGE SCALE GENOMIC DNA]</scope>
    <source>
        <strain evidence="1">J267</strain>
        <tissue evidence="1">Leaf</tissue>
    </source>
</reference>
<name>A0A5J5AQH0_9ASTE</name>
<evidence type="ECO:0008006" key="3">
    <source>
        <dbReference type="Google" id="ProtNLM"/>
    </source>
</evidence>
<proteinExistence type="predicted"/>
<organism evidence="1 2">
    <name type="scientific">Nyssa sinensis</name>
    <dbReference type="NCBI Taxonomy" id="561372"/>
    <lineage>
        <taxon>Eukaryota</taxon>
        <taxon>Viridiplantae</taxon>
        <taxon>Streptophyta</taxon>
        <taxon>Embryophyta</taxon>
        <taxon>Tracheophyta</taxon>
        <taxon>Spermatophyta</taxon>
        <taxon>Magnoliopsida</taxon>
        <taxon>eudicotyledons</taxon>
        <taxon>Gunneridae</taxon>
        <taxon>Pentapetalae</taxon>
        <taxon>asterids</taxon>
        <taxon>Cornales</taxon>
        <taxon>Nyssaceae</taxon>
        <taxon>Nyssa</taxon>
    </lineage>
</organism>